<proteinExistence type="predicted"/>
<name>A0A1Y2CTR4_9FUNG</name>
<evidence type="ECO:0000313" key="2">
    <source>
        <dbReference type="EMBL" id="ORY50429.1"/>
    </source>
</evidence>
<gene>
    <name evidence="2" type="ORF">BCR33DRAFT_529364</name>
</gene>
<evidence type="ECO:0000256" key="1">
    <source>
        <dbReference type="SAM" id="MobiDB-lite"/>
    </source>
</evidence>
<feature type="region of interest" description="Disordered" evidence="1">
    <location>
        <begin position="229"/>
        <end position="253"/>
    </location>
</feature>
<dbReference type="AlphaFoldDB" id="A0A1Y2CTR4"/>
<dbReference type="EMBL" id="MCGO01000007">
    <property type="protein sequence ID" value="ORY50429.1"/>
    <property type="molecule type" value="Genomic_DNA"/>
</dbReference>
<reference evidence="2 3" key="1">
    <citation type="submission" date="2016-07" db="EMBL/GenBank/DDBJ databases">
        <title>Pervasive Adenine N6-methylation of Active Genes in Fungi.</title>
        <authorList>
            <consortium name="DOE Joint Genome Institute"/>
            <person name="Mondo S.J."/>
            <person name="Dannebaum R.O."/>
            <person name="Kuo R.C."/>
            <person name="Labutti K."/>
            <person name="Haridas S."/>
            <person name="Kuo A."/>
            <person name="Salamov A."/>
            <person name="Ahrendt S.R."/>
            <person name="Lipzen A."/>
            <person name="Sullivan W."/>
            <person name="Andreopoulos W.B."/>
            <person name="Clum A."/>
            <person name="Lindquist E."/>
            <person name="Daum C."/>
            <person name="Ramamoorthy G.K."/>
            <person name="Gryganskyi A."/>
            <person name="Culley D."/>
            <person name="Magnuson J.K."/>
            <person name="James T.Y."/>
            <person name="O'Malley M.A."/>
            <person name="Stajich J.E."/>
            <person name="Spatafora J.W."/>
            <person name="Visel A."/>
            <person name="Grigoriev I.V."/>
        </authorList>
    </citation>
    <scope>NUCLEOTIDE SEQUENCE [LARGE SCALE GENOMIC DNA]</scope>
    <source>
        <strain evidence="2 3">JEL800</strain>
    </source>
</reference>
<feature type="compositionally biased region" description="Polar residues" evidence="1">
    <location>
        <begin position="234"/>
        <end position="253"/>
    </location>
</feature>
<accession>A0A1Y2CTR4</accession>
<feature type="region of interest" description="Disordered" evidence="1">
    <location>
        <begin position="366"/>
        <end position="419"/>
    </location>
</feature>
<sequence>MAQRIHGLLTTRELILGIGEGLVGLVRGLRVGRGWQKGMKYHVFRRWQDCLRFGIGCKGRGVVLRRRGETGARSLSGSEVLLLNRYRNERGEEHEDGLETRLARNENRVGGQSSSPRRFMLDSLLNDSTHTERVVARITNIRAMIRPTTPSVALPPMTRTTNTGRRSTIQTQPQLQTHIEIHPQPQSDVDDEMPSLLTRSSTANSEISTSQTTPFDPVALFERYLNQHIDNEKQPTPTNTQSSGLRKNSCHPTNLPTLTLRSLQQLRALGSLNNTRVSLTIPRERHQRIMYLNGKSHTFIDEMPDLKLLEIENDQLKWQVGEQGHAIRCSGTGLVKLLDVNGCPVAPASWEHVDLVMKVLCSGGSSSTGFEGGARRSSEAGSGAERGVRSREREVEGRSQRRRLQRREGGEWALIEETN</sequence>
<keyword evidence="3" id="KW-1185">Reference proteome</keyword>
<dbReference type="Proteomes" id="UP000193642">
    <property type="component" value="Unassembled WGS sequence"/>
</dbReference>
<evidence type="ECO:0000313" key="3">
    <source>
        <dbReference type="Proteomes" id="UP000193642"/>
    </source>
</evidence>
<organism evidence="2 3">
    <name type="scientific">Rhizoclosmatium globosum</name>
    <dbReference type="NCBI Taxonomy" id="329046"/>
    <lineage>
        <taxon>Eukaryota</taxon>
        <taxon>Fungi</taxon>
        <taxon>Fungi incertae sedis</taxon>
        <taxon>Chytridiomycota</taxon>
        <taxon>Chytridiomycota incertae sedis</taxon>
        <taxon>Chytridiomycetes</taxon>
        <taxon>Chytridiales</taxon>
        <taxon>Chytriomycetaceae</taxon>
        <taxon>Rhizoclosmatium</taxon>
    </lineage>
</organism>
<comment type="caution">
    <text evidence="2">The sequence shown here is derived from an EMBL/GenBank/DDBJ whole genome shotgun (WGS) entry which is preliminary data.</text>
</comment>
<dbReference type="OrthoDB" id="2163111at2759"/>
<feature type="compositionally biased region" description="Basic and acidic residues" evidence="1">
    <location>
        <begin position="386"/>
        <end position="399"/>
    </location>
</feature>
<protein>
    <submittedName>
        <fullName evidence="2">Uncharacterized protein</fullName>
    </submittedName>
</protein>